<dbReference type="AlphaFoldDB" id="A0AAV1S6Z4"/>
<name>A0AAV1S6Z4_9ROSI</name>
<evidence type="ECO:0000313" key="2">
    <source>
        <dbReference type="Proteomes" id="UP001314170"/>
    </source>
</evidence>
<organism evidence="1 2">
    <name type="scientific">Dovyalis caffra</name>
    <dbReference type="NCBI Taxonomy" id="77055"/>
    <lineage>
        <taxon>Eukaryota</taxon>
        <taxon>Viridiplantae</taxon>
        <taxon>Streptophyta</taxon>
        <taxon>Embryophyta</taxon>
        <taxon>Tracheophyta</taxon>
        <taxon>Spermatophyta</taxon>
        <taxon>Magnoliopsida</taxon>
        <taxon>eudicotyledons</taxon>
        <taxon>Gunneridae</taxon>
        <taxon>Pentapetalae</taxon>
        <taxon>rosids</taxon>
        <taxon>fabids</taxon>
        <taxon>Malpighiales</taxon>
        <taxon>Salicaceae</taxon>
        <taxon>Flacourtieae</taxon>
        <taxon>Dovyalis</taxon>
    </lineage>
</organism>
<evidence type="ECO:0000313" key="1">
    <source>
        <dbReference type="EMBL" id="CAK7345892.1"/>
    </source>
</evidence>
<keyword evidence="2" id="KW-1185">Reference proteome</keyword>
<feature type="non-terminal residue" evidence="1">
    <location>
        <position position="92"/>
    </location>
</feature>
<dbReference type="EMBL" id="CAWUPB010001172">
    <property type="protein sequence ID" value="CAK7345892.1"/>
    <property type="molecule type" value="Genomic_DNA"/>
</dbReference>
<reference evidence="1 2" key="1">
    <citation type="submission" date="2024-01" db="EMBL/GenBank/DDBJ databases">
        <authorList>
            <person name="Waweru B."/>
        </authorList>
    </citation>
    <scope>NUCLEOTIDE SEQUENCE [LARGE SCALE GENOMIC DNA]</scope>
</reference>
<protein>
    <submittedName>
        <fullName evidence="1">Uncharacterized protein</fullName>
    </submittedName>
</protein>
<accession>A0AAV1S6Z4</accession>
<comment type="caution">
    <text evidence="1">The sequence shown here is derived from an EMBL/GenBank/DDBJ whole genome shotgun (WGS) entry which is preliminary data.</text>
</comment>
<gene>
    <name evidence="1" type="ORF">DCAF_LOCUS18555</name>
</gene>
<proteinExistence type="predicted"/>
<sequence>MVGMVSTGGGGRGVVARGGHVVGLGGVRSGSIYGLVATRKETIACGMRVAYEGGGRLGTCGIIFGREKTLARLVFLGGMSSSRRRREGEKKD</sequence>
<dbReference type="Proteomes" id="UP001314170">
    <property type="component" value="Unassembled WGS sequence"/>
</dbReference>